<accession>A0ABS8V8W9</accession>
<comment type="caution">
    <text evidence="1">The sequence shown here is derived from an EMBL/GenBank/DDBJ whole genome shotgun (WGS) entry which is preliminary data.</text>
</comment>
<proteinExistence type="predicted"/>
<evidence type="ECO:0000313" key="1">
    <source>
        <dbReference type="EMBL" id="MCD9643174.1"/>
    </source>
</evidence>
<keyword evidence="2" id="KW-1185">Reference proteome</keyword>
<organism evidence="1 2">
    <name type="scientific">Datura stramonium</name>
    <name type="common">Jimsonweed</name>
    <name type="synonym">Common thornapple</name>
    <dbReference type="NCBI Taxonomy" id="4076"/>
    <lineage>
        <taxon>Eukaryota</taxon>
        <taxon>Viridiplantae</taxon>
        <taxon>Streptophyta</taxon>
        <taxon>Embryophyta</taxon>
        <taxon>Tracheophyta</taxon>
        <taxon>Spermatophyta</taxon>
        <taxon>Magnoliopsida</taxon>
        <taxon>eudicotyledons</taxon>
        <taxon>Gunneridae</taxon>
        <taxon>Pentapetalae</taxon>
        <taxon>asterids</taxon>
        <taxon>lamiids</taxon>
        <taxon>Solanales</taxon>
        <taxon>Solanaceae</taxon>
        <taxon>Solanoideae</taxon>
        <taxon>Datureae</taxon>
        <taxon>Datura</taxon>
    </lineage>
</organism>
<reference evidence="1 2" key="1">
    <citation type="journal article" date="2021" name="BMC Genomics">
        <title>Datura genome reveals duplications of psychoactive alkaloid biosynthetic genes and high mutation rate following tissue culture.</title>
        <authorList>
            <person name="Rajewski A."/>
            <person name="Carter-House D."/>
            <person name="Stajich J."/>
            <person name="Litt A."/>
        </authorList>
    </citation>
    <scope>NUCLEOTIDE SEQUENCE [LARGE SCALE GENOMIC DNA]</scope>
    <source>
        <strain evidence="1">AR-01</strain>
    </source>
</reference>
<sequence>MGKGSDCRWSLAEAVEMTTGFNGGEGKSERKEGERVRRLLGGDEREERKRLRWKRQIWTAVRKKMEGIFALSTGKDEQQSGETSKKLEEAYNVDTNGALQDRNTEELEEKVGRFLEEAQRFRRASIKATPTIAESRKRQQCEIKKFQEAWNRDSEMVCHKIEMQRKLEQMKSWRLGGGTRLQTSKHLSNYNKENKNSSLKLLESMRIPSINEMNMKLPYPKDKHDRL</sequence>
<dbReference type="Proteomes" id="UP000823775">
    <property type="component" value="Unassembled WGS sequence"/>
</dbReference>
<gene>
    <name evidence="1" type="ORF">HAX54_030393</name>
</gene>
<protein>
    <submittedName>
        <fullName evidence="1">Uncharacterized protein</fullName>
    </submittedName>
</protein>
<name>A0ABS8V8W9_DATST</name>
<dbReference type="EMBL" id="JACEIK010003802">
    <property type="protein sequence ID" value="MCD9643174.1"/>
    <property type="molecule type" value="Genomic_DNA"/>
</dbReference>
<evidence type="ECO:0000313" key="2">
    <source>
        <dbReference type="Proteomes" id="UP000823775"/>
    </source>
</evidence>